<dbReference type="Proteomes" id="UP000488521">
    <property type="component" value="Unassembled WGS sequence"/>
</dbReference>
<dbReference type="EMBL" id="CZAP01000005">
    <property type="protein sequence ID" value="CUP38851.1"/>
    <property type="molecule type" value="Genomic_DNA"/>
</dbReference>
<dbReference type="EMBL" id="CP083680">
    <property type="protein sequence ID" value="UYU64660.1"/>
    <property type="molecule type" value="Genomic_DNA"/>
</dbReference>
<dbReference type="EMBL" id="WCRY01000002">
    <property type="protein sequence ID" value="KAB4486809.1"/>
    <property type="molecule type" value="Genomic_DNA"/>
</dbReference>
<dbReference type="EMBL" id="WCSB01000005">
    <property type="protein sequence ID" value="KAB4453589.1"/>
    <property type="molecule type" value="Genomic_DNA"/>
</dbReference>
<evidence type="ECO:0000313" key="8">
    <source>
        <dbReference type="EMBL" id="KAB4486809.1"/>
    </source>
</evidence>
<dbReference type="Proteomes" id="UP000284785">
    <property type="component" value="Unassembled WGS sequence"/>
</dbReference>
<evidence type="ECO:0000313" key="1">
    <source>
        <dbReference type="EMBL" id="BCA49549.1"/>
    </source>
</evidence>
<dbReference type="SUPFAM" id="SSF143100">
    <property type="entry name" value="TTHA1013/TTHA0281-like"/>
    <property type="match status" value="1"/>
</dbReference>
<dbReference type="Proteomes" id="UP000095576">
    <property type="component" value="Unassembled WGS sequence"/>
</dbReference>
<dbReference type="EMBL" id="JAGZEE010000004">
    <property type="protein sequence ID" value="MBS5409992.1"/>
    <property type="molecule type" value="Genomic_DNA"/>
</dbReference>
<evidence type="ECO:0000313" key="22">
    <source>
        <dbReference type="Proteomes" id="UP000436858"/>
    </source>
</evidence>
<dbReference type="AlphaFoldDB" id="A0A0P0F1U0"/>
<evidence type="ECO:0000313" key="13">
    <source>
        <dbReference type="EMBL" id="RHL62989.1"/>
    </source>
</evidence>
<dbReference type="Proteomes" id="UP000095541">
    <property type="component" value="Unassembled WGS sequence"/>
</dbReference>
<evidence type="ECO:0000313" key="24">
    <source>
        <dbReference type="Proteomes" id="UP000460317"/>
    </source>
</evidence>
<proteinExistence type="predicted"/>
<evidence type="ECO:0000313" key="23">
    <source>
        <dbReference type="Proteomes" id="UP000440614"/>
    </source>
</evidence>
<dbReference type="Proteomes" id="UP000782901">
    <property type="component" value="Unassembled WGS sequence"/>
</dbReference>
<dbReference type="EMBL" id="QSJP01000001">
    <property type="protein sequence ID" value="RHD91564.1"/>
    <property type="molecule type" value="Genomic_DNA"/>
</dbReference>
<evidence type="ECO:0000313" key="20">
    <source>
        <dbReference type="Proteomes" id="UP000284785"/>
    </source>
</evidence>
<dbReference type="Gene3D" id="3.30.160.250">
    <property type="match status" value="1"/>
</dbReference>
<reference evidence="10" key="7">
    <citation type="submission" date="2021-07" db="EMBL/GenBank/DDBJ databases">
        <title>Comparative genomics of Bacteroides fragilis group isolates reveals species-dependent resistance mechanisms and validates clinical tools for resistance prediction.</title>
        <authorList>
            <person name="Wallace M.J."/>
            <person name="Jean S."/>
            <person name="Wallace M.A."/>
            <person name="Carey-Ann B.D."/>
            <person name="Dantas G."/>
        </authorList>
    </citation>
    <scope>NUCLEOTIDE SEQUENCE</scope>
    <source>
        <strain evidence="10">BJH_160</strain>
    </source>
</reference>
<reference evidence="19 20" key="2">
    <citation type="submission" date="2018-08" db="EMBL/GenBank/DDBJ databases">
        <title>A genome reference for cultivated species of the human gut microbiota.</title>
        <authorList>
            <person name="Zou Y."/>
            <person name="Xue W."/>
            <person name="Luo G."/>
        </authorList>
    </citation>
    <scope>NUCLEOTIDE SEQUENCE [LARGE SCALE GENOMIC DNA]</scope>
    <source>
        <strain evidence="13 19">AF37-12</strain>
        <strain evidence="12 20">AM30-26</strain>
    </source>
</reference>
<evidence type="ECO:0000313" key="18">
    <source>
        <dbReference type="Proteomes" id="UP000095576"/>
    </source>
</evidence>
<dbReference type="GeneID" id="69589908"/>
<dbReference type="EMBL" id="CZBI01000001">
    <property type="protein sequence ID" value="CUP57424.1"/>
    <property type="molecule type" value="Genomic_DNA"/>
</dbReference>
<evidence type="ECO:0000313" key="10">
    <source>
        <dbReference type="EMBL" id="MCE9235674.1"/>
    </source>
</evidence>
<dbReference type="Proteomes" id="UP001217776">
    <property type="component" value="Unassembled WGS sequence"/>
</dbReference>
<dbReference type="RefSeq" id="WP_008760535.1">
    <property type="nucleotide sequence ID" value="NZ_AP022660.1"/>
</dbReference>
<evidence type="ECO:0000313" key="25">
    <source>
        <dbReference type="Proteomes" id="UP000488521"/>
    </source>
</evidence>
<dbReference type="EMBL" id="AP022660">
    <property type="protein sequence ID" value="BCA49549.1"/>
    <property type="molecule type" value="Genomic_DNA"/>
</dbReference>
<gene>
    <name evidence="1" type="ORF">BatF92_14910</name>
    <name evidence="13" type="ORF">DW011_04905</name>
    <name evidence="12" type="ORF">DW780_00745</name>
    <name evidence="2" type="ORF">ERS852511_01946</name>
    <name evidence="3" type="ORF">ERS852557_01065</name>
    <name evidence="7" type="ORF">GAN59_12090</name>
    <name evidence="6" type="ORF">GAN75_00465</name>
    <name evidence="8" type="ORF">GAN91_01975</name>
    <name evidence="5" type="ORF">GAN93_07620</name>
    <name evidence="4" type="ORF">GAO51_03985</name>
    <name evidence="10" type="ORF">K0H07_00660</name>
    <name evidence="9" type="ORF">KHY35_04635</name>
    <name evidence="15" type="ORF">KQP59_14935</name>
    <name evidence="14" type="ORF">KQP68_13810</name>
    <name evidence="16" type="ORF">KQP74_09450</name>
    <name evidence="11" type="ORF">PO127_04185</name>
</gene>
<evidence type="ECO:0000313" key="6">
    <source>
        <dbReference type="EMBL" id="KAB4458568.1"/>
    </source>
</evidence>
<dbReference type="EMBL" id="CP083681">
    <property type="protein sequence ID" value="UYU69583.1"/>
    <property type="molecule type" value="Genomic_DNA"/>
</dbReference>
<evidence type="ECO:0000313" key="19">
    <source>
        <dbReference type="Proteomes" id="UP000283616"/>
    </source>
</evidence>
<dbReference type="EMBL" id="WCRS01000006">
    <property type="protein sequence ID" value="KAB4474241.1"/>
    <property type="molecule type" value="Genomic_DNA"/>
</dbReference>
<evidence type="ECO:0000313" key="4">
    <source>
        <dbReference type="EMBL" id="KAB4315091.1"/>
    </source>
</evidence>
<evidence type="ECO:0000313" key="14">
    <source>
        <dbReference type="EMBL" id="UYU64660.1"/>
    </source>
</evidence>
<evidence type="ECO:0000313" key="16">
    <source>
        <dbReference type="EMBL" id="UYU92844.1"/>
    </source>
</evidence>
<evidence type="ECO:0000313" key="27">
    <source>
        <dbReference type="Proteomes" id="UP001156218"/>
    </source>
</evidence>
<dbReference type="InterPro" id="IPR035069">
    <property type="entry name" value="TTHA1013/TTHA0281-like"/>
</dbReference>
<evidence type="ECO:0000313" key="7">
    <source>
        <dbReference type="EMBL" id="KAB4474241.1"/>
    </source>
</evidence>
<evidence type="ECO:0000313" key="5">
    <source>
        <dbReference type="EMBL" id="KAB4453589.1"/>
    </source>
</evidence>
<protein>
    <recommendedName>
        <fullName evidence="28">Type II toxin-antitoxin system HicB family antitoxin</fullName>
    </recommendedName>
</protein>
<sequence>MKLNKTDYVLERASDGGYYAWLTVNMQCNAYGESPEEAVLNLQETMNEMIDEMYMVEEFI</sequence>
<dbReference type="EMBL" id="WCRW01000001">
    <property type="protein sequence ID" value="KAB4458568.1"/>
    <property type="molecule type" value="Genomic_DNA"/>
</dbReference>
<evidence type="ECO:0000313" key="11">
    <source>
        <dbReference type="EMBL" id="MDC2234945.1"/>
    </source>
</evidence>
<dbReference type="EMBL" id="JAHYQA010000001">
    <property type="protein sequence ID" value="MCE9235674.1"/>
    <property type="molecule type" value="Genomic_DNA"/>
</dbReference>
<organism evidence="4 23">
    <name type="scientific">Bacteroides thetaiotaomicron</name>
    <dbReference type="NCBI Taxonomy" id="818"/>
    <lineage>
        <taxon>Bacteria</taxon>
        <taxon>Pseudomonadati</taxon>
        <taxon>Bacteroidota</taxon>
        <taxon>Bacteroidia</taxon>
        <taxon>Bacteroidales</taxon>
        <taxon>Bacteroidaceae</taxon>
        <taxon>Bacteroides</taxon>
    </lineage>
</organism>
<evidence type="ECO:0000313" key="15">
    <source>
        <dbReference type="EMBL" id="UYU69583.1"/>
    </source>
</evidence>
<dbReference type="Proteomes" id="UP001156218">
    <property type="component" value="Chromosome"/>
</dbReference>
<evidence type="ECO:0000313" key="9">
    <source>
        <dbReference type="EMBL" id="MBS5409992.1"/>
    </source>
</evidence>
<dbReference type="Proteomes" id="UP000460317">
    <property type="component" value="Unassembled WGS sequence"/>
</dbReference>
<reference evidence="1 26" key="4">
    <citation type="submission" date="2020-02" db="EMBL/GenBank/DDBJ databases">
        <title>Whole-genome sequencing and comparative analysis of the genomes of Bacteroides thetaiotaomicron and Escherichia coli isolated from a healthy resident in Vietnam.</title>
        <authorList>
            <person name="Mohsin M."/>
            <person name="Tanaka K."/>
            <person name="Kawahara R."/>
            <person name="Kondo S."/>
            <person name="Noguchi H."/>
            <person name="Motooka D."/>
            <person name="Nakamura S."/>
            <person name="Khong D.T."/>
            <person name="Nguyen T.N."/>
            <person name="Tran H.T."/>
            <person name="Yamamoto Y."/>
        </authorList>
    </citation>
    <scope>NUCLEOTIDE SEQUENCE [LARGE SCALE GENOMIC DNA]</scope>
    <source>
        <strain evidence="1 26">F9-2</strain>
    </source>
</reference>
<evidence type="ECO:0000313" key="12">
    <source>
        <dbReference type="EMBL" id="RHD91564.1"/>
    </source>
</evidence>
<reference evidence="9" key="5">
    <citation type="submission" date="2021-02" db="EMBL/GenBank/DDBJ databases">
        <title>Infant gut strain persistence is associated with maternal origin, phylogeny, and functional potential including surface adhesion and iron acquisition.</title>
        <authorList>
            <person name="Lou Y.C."/>
        </authorList>
    </citation>
    <scope>NUCLEOTIDE SEQUENCE</scope>
    <source>
        <strain evidence="9">L3_082_243G1_dasL3_082_243G1_maxbin2.maxbin.015s ta_sub</strain>
    </source>
</reference>
<reference evidence="14 27" key="6">
    <citation type="submission" date="2021-06" db="EMBL/GenBank/DDBJ databases">
        <title>Interrogation of the integrated mobile genetic elements in gut-associated Bacteroides with a consensus prediction approach.</title>
        <authorList>
            <person name="Campbell D.E."/>
            <person name="Leigh J.R."/>
            <person name="Kim T."/>
            <person name="England W."/>
            <person name="Whitaker R.J."/>
            <person name="Degnan P.H."/>
        </authorList>
    </citation>
    <scope>NUCLEOTIDE SEQUENCE</scope>
    <source>
        <strain evidence="16">VPI-3443</strain>
        <strain evidence="15">VPI-BTDOT2</strain>
        <strain evidence="14 27">WAL8669</strain>
    </source>
</reference>
<reference evidence="21 22" key="3">
    <citation type="journal article" date="2019" name="Nat. Med.">
        <title>A library of human gut bacterial isolates paired with longitudinal multiomics data enables mechanistic microbiome research.</title>
        <authorList>
            <person name="Poyet M."/>
            <person name="Groussin M."/>
            <person name="Gibbons S.M."/>
            <person name="Avila-Pacheco J."/>
            <person name="Jiang X."/>
            <person name="Kearney S.M."/>
            <person name="Perrotta A.R."/>
            <person name="Berdy B."/>
            <person name="Zhao S."/>
            <person name="Lieberman T.D."/>
            <person name="Swanson P.K."/>
            <person name="Smith M."/>
            <person name="Roesemann S."/>
            <person name="Alexander J.E."/>
            <person name="Rich S.A."/>
            <person name="Livny J."/>
            <person name="Vlamakis H."/>
            <person name="Clish C."/>
            <person name="Bullock K."/>
            <person name="Deik A."/>
            <person name="Scott J."/>
            <person name="Pierce K.A."/>
            <person name="Xavier R.J."/>
            <person name="Alm E.J."/>
        </authorList>
    </citation>
    <scope>NUCLEOTIDE SEQUENCE [LARGE SCALE GENOMIC DNA]</scope>
    <source>
        <strain evidence="7 25">BIOML-A156</strain>
        <strain evidence="6 21">BIOML-A160</strain>
        <strain evidence="8 22">BIOML-A162</strain>
        <strain evidence="5 24">BIOML-A165</strain>
        <strain evidence="4 23">BIOML-A188</strain>
    </source>
</reference>
<reference evidence="17 18" key="1">
    <citation type="submission" date="2015-09" db="EMBL/GenBank/DDBJ databases">
        <authorList>
            <consortium name="Pathogen Informatics"/>
        </authorList>
    </citation>
    <scope>NUCLEOTIDE SEQUENCE [LARGE SCALE GENOMIC DNA]</scope>
    <source>
        <strain evidence="2 18">2789STDY5834899</strain>
        <strain evidence="3 17">2789STDY5834945</strain>
    </source>
</reference>
<dbReference type="EMBL" id="CP083685">
    <property type="protein sequence ID" value="UYU92844.1"/>
    <property type="molecule type" value="Genomic_DNA"/>
</dbReference>
<dbReference type="Proteomes" id="UP001162960">
    <property type="component" value="Chromosome"/>
</dbReference>
<dbReference type="Proteomes" id="UP000436858">
    <property type="component" value="Unassembled WGS sequence"/>
</dbReference>
<evidence type="ECO:0000313" key="17">
    <source>
        <dbReference type="Proteomes" id="UP000095541"/>
    </source>
</evidence>
<dbReference type="EMBL" id="QROV01000004">
    <property type="protein sequence ID" value="RHL62989.1"/>
    <property type="molecule type" value="Genomic_DNA"/>
</dbReference>
<dbReference type="Proteomes" id="UP001200544">
    <property type="component" value="Unassembled WGS sequence"/>
</dbReference>
<evidence type="ECO:0008006" key="28">
    <source>
        <dbReference type="Google" id="ProtNLM"/>
    </source>
</evidence>
<dbReference type="PATRIC" id="fig|818.23.peg.3233"/>
<reference evidence="11" key="8">
    <citation type="submission" date="2022-10" db="EMBL/GenBank/DDBJ databases">
        <title>Human gut microbiome strain richness.</title>
        <authorList>
            <person name="Chen-Liaw A."/>
        </authorList>
    </citation>
    <scope>NUCLEOTIDE SEQUENCE</scope>
    <source>
        <strain evidence="11">1001283st1_A3_1001283B150304_161114</strain>
    </source>
</reference>
<accession>C6IE86</accession>
<name>A0A0P0F1U0_BACT4</name>
<evidence type="ECO:0000313" key="3">
    <source>
        <dbReference type="EMBL" id="CUP57424.1"/>
    </source>
</evidence>
<dbReference type="KEGG" id="btho:Btheta7330_03141"/>
<dbReference type="Proteomes" id="UP000500882">
    <property type="component" value="Chromosome"/>
</dbReference>
<dbReference type="Proteomes" id="UP000283616">
    <property type="component" value="Unassembled WGS sequence"/>
</dbReference>
<dbReference type="EMBL" id="JAQNVG010000005">
    <property type="protein sequence ID" value="MDC2234945.1"/>
    <property type="molecule type" value="Genomic_DNA"/>
</dbReference>
<accession>A0A0P0F1U0</accession>
<dbReference type="Proteomes" id="UP001156216">
    <property type="component" value="Chromosome"/>
</dbReference>
<evidence type="ECO:0000313" key="26">
    <source>
        <dbReference type="Proteomes" id="UP000500882"/>
    </source>
</evidence>
<dbReference type="Proteomes" id="UP000440614">
    <property type="component" value="Unassembled WGS sequence"/>
</dbReference>
<dbReference type="EMBL" id="WCSY01000003">
    <property type="protein sequence ID" value="KAB4315091.1"/>
    <property type="molecule type" value="Genomic_DNA"/>
</dbReference>
<evidence type="ECO:0000313" key="2">
    <source>
        <dbReference type="EMBL" id="CUP38851.1"/>
    </source>
</evidence>
<dbReference type="Proteomes" id="UP000436825">
    <property type="component" value="Unassembled WGS sequence"/>
</dbReference>
<evidence type="ECO:0000313" key="21">
    <source>
        <dbReference type="Proteomes" id="UP000436825"/>
    </source>
</evidence>